<dbReference type="SUPFAM" id="SSF56935">
    <property type="entry name" value="Porins"/>
    <property type="match status" value="1"/>
</dbReference>
<dbReference type="Gene3D" id="2.60.40.1120">
    <property type="entry name" value="Carboxypeptidase-like, regulatory domain"/>
    <property type="match status" value="1"/>
</dbReference>
<dbReference type="EMBL" id="JBBYHR010000005">
    <property type="protein sequence ID" value="MEL1244714.1"/>
    <property type="molecule type" value="Genomic_DNA"/>
</dbReference>
<keyword evidence="1" id="KW-0732">Signal</keyword>
<reference evidence="2 3" key="1">
    <citation type="submission" date="2024-04" db="EMBL/GenBank/DDBJ databases">
        <title>Flavobacterium sp. DGU11 16S ribosomal RNA gene Genome sequencing and assembly.</title>
        <authorList>
            <person name="Park S."/>
        </authorList>
    </citation>
    <scope>NUCLEOTIDE SEQUENCE [LARGE SCALE GENOMIC DNA]</scope>
    <source>
        <strain evidence="2 3">DGU11</strain>
    </source>
</reference>
<feature type="chain" id="PRO_5046120487" evidence="1">
    <location>
        <begin position="19"/>
        <end position="881"/>
    </location>
</feature>
<dbReference type="RefSeq" id="WP_341697030.1">
    <property type="nucleotide sequence ID" value="NZ_JBBYHR010000005.1"/>
</dbReference>
<keyword evidence="3" id="KW-1185">Reference proteome</keyword>
<gene>
    <name evidence="2" type="ORF">AAEO56_10615</name>
</gene>
<evidence type="ECO:0000313" key="3">
    <source>
        <dbReference type="Proteomes" id="UP001464555"/>
    </source>
</evidence>
<organism evidence="2 3">
    <name type="scientific">Flavobacterium arundinis</name>
    <dbReference type="NCBI Taxonomy" id="3139143"/>
    <lineage>
        <taxon>Bacteria</taxon>
        <taxon>Pseudomonadati</taxon>
        <taxon>Bacteroidota</taxon>
        <taxon>Flavobacteriia</taxon>
        <taxon>Flavobacteriales</taxon>
        <taxon>Flavobacteriaceae</taxon>
        <taxon>Flavobacterium</taxon>
    </lineage>
</organism>
<feature type="signal peptide" evidence="1">
    <location>
        <begin position="1"/>
        <end position="18"/>
    </location>
</feature>
<evidence type="ECO:0000313" key="2">
    <source>
        <dbReference type="EMBL" id="MEL1244714.1"/>
    </source>
</evidence>
<sequence length="881" mass="98244">MGKLLLAFFLLYTAFAQGQSQISGRIASKSGETLPGVSLLLKDANGKIVSFAISANNGGYSIEVKTPGTYTLEANSLGYEKQVAELAIGPDIKTITKDFTLSEGNTQLKEVVIEAEAPVRLKGDTLVYDAKALSTGTESVVEDLLRNIPGITILDDGTIKYGDRQVEKVMVDGDDLFNKGYSILTKNMPTQPLDKIEVLRNYSKNKLLKGVENSDAVALNLTIGEEFRNIWFGNLTAGYGNENRYRASGNLMNFAKNYKNFFSFGLNNAGYDIVGNISGMQYNSSDLETIGMGSRAAQLMSLGGKVSRIDEKRTRFNNAKMGTFSTIFPLGSKTKLRLNGFLGHDNLRTFQNSLAVSDFEGTYFENRETNNSVNTLGKGYVSAYLSSDLSDTQMLQSLTTFNNGKTDFSNSLVFNGISTVEHLGTKNTYFDQQLTYTQKWSSRNAVLLKTRFLTDRLPQNYGINDYLMGDLFSYSNINAVANDINSSRQYAGLQADFKLKQKNDDLIAFTVGFENNNDGLATRFSLFTDGGVINPEGFQAKASQNVGDLYAQSGYTWKKGKFTLGGNLNAHQLFNRFENAEGNATTQNLFFINPILSAGWELTPDNTLQATYMYNVVNSDILQVNDTYLLTSSRGFSRGLGYFNQLERSSANISYSTKHYLNRYSFSGGLTYSQQNDVISYRSSLNQNNSLSDAFVMRGGNRAGGNISLHYVIRSLRGSAALSATADRTIYYNVVNESGLRKNILYSQVVNFSWMSSFKSPFNFKAGTEWNFSKVKSDFTFNNTSKFSFLDLMYALGDRLDIKAKAEHYYFGGLDRNNNYFFADLEAVYSFQKDKYSVGLDGRNLFNTDVFTTYSISDVGYSTNSYRLLPRYVLLSFRYRF</sequence>
<name>A0ABU9HX12_9FLAO</name>
<evidence type="ECO:0000256" key="1">
    <source>
        <dbReference type="SAM" id="SignalP"/>
    </source>
</evidence>
<dbReference type="Proteomes" id="UP001464555">
    <property type="component" value="Unassembled WGS sequence"/>
</dbReference>
<comment type="caution">
    <text evidence="2">The sequence shown here is derived from an EMBL/GenBank/DDBJ whole genome shotgun (WGS) entry which is preliminary data.</text>
</comment>
<dbReference type="SUPFAM" id="SSF49464">
    <property type="entry name" value="Carboxypeptidase regulatory domain-like"/>
    <property type="match status" value="1"/>
</dbReference>
<dbReference type="InterPro" id="IPR008969">
    <property type="entry name" value="CarboxyPept-like_regulatory"/>
</dbReference>
<protein>
    <submittedName>
        <fullName evidence="2">Carboxypeptidase regulatory-like domain-containing protein</fullName>
    </submittedName>
</protein>
<accession>A0ABU9HX12</accession>
<proteinExistence type="predicted"/>
<dbReference type="Pfam" id="PF13620">
    <property type="entry name" value="CarboxypepD_reg"/>
    <property type="match status" value="1"/>
</dbReference>